<keyword evidence="2" id="KW-0597">Phosphoprotein</keyword>
<accession>A0ABS1EPM9</accession>
<keyword evidence="5" id="KW-1185">Reference proteome</keyword>
<reference evidence="5" key="1">
    <citation type="submission" date="2021-01" db="EMBL/GenBank/DDBJ databases">
        <title>Genome public.</title>
        <authorList>
            <person name="Liu C."/>
            <person name="Sun Q."/>
        </authorList>
    </citation>
    <scope>NUCLEOTIDE SEQUENCE [LARGE SCALE GENOMIC DNA]</scope>
    <source>
        <strain evidence="5">YIM B02505</strain>
    </source>
</reference>
<organism evidence="4 5">
    <name type="scientific">Clostridium yunnanense</name>
    <dbReference type="NCBI Taxonomy" id="2800325"/>
    <lineage>
        <taxon>Bacteria</taxon>
        <taxon>Bacillati</taxon>
        <taxon>Bacillota</taxon>
        <taxon>Clostridia</taxon>
        <taxon>Eubacteriales</taxon>
        <taxon>Clostridiaceae</taxon>
        <taxon>Clostridium</taxon>
    </lineage>
</organism>
<dbReference type="RefSeq" id="WP_200269395.1">
    <property type="nucleotide sequence ID" value="NZ_JAENHN010000037.1"/>
</dbReference>
<dbReference type="InterPro" id="IPR036736">
    <property type="entry name" value="ACP-like_sf"/>
</dbReference>
<dbReference type="InterPro" id="IPR000873">
    <property type="entry name" value="AMP-dep_synth/lig_dom"/>
</dbReference>
<dbReference type="Pfam" id="PF00550">
    <property type="entry name" value="PP-binding"/>
    <property type="match status" value="1"/>
</dbReference>
<dbReference type="Proteomes" id="UP000596739">
    <property type="component" value="Unassembled WGS sequence"/>
</dbReference>
<dbReference type="InterPro" id="IPR009081">
    <property type="entry name" value="PP-bd_ACP"/>
</dbReference>
<name>A0ABS1EPM9_9CLOT</name>
<dbReference type="Gene3D" id="3.30.300.30">
    <property type="match status" value="1"/>
</dbReference>
<dbReference type="EMBL" id="JAENHN010000037">
    <property type="protein sequence ID" value="MBK1811310.1"/>
    <property type="molecule type" value="Genomic_DNA"/>
</dbReference>
<keyword evidence="1" id="KW-0596">Phosphopantetheine</keyword>
<evidence type="ECO:0000313" key="5">
    <source>
        <dbReference type="Proteomes" id="UP000596739"/>
    </source>
</evidence>
<dbReference type="SUPFAM" id="SSF47336">
    <property type="entry name" value="ACP-like"/>
    <property type="match status" value="1"/>
</dbReference>
<comment type="caution">
    <text evidence="4">The sequence shown here is derived from an EMBL/GenBank/DDBJ whole genome shotgun (WGS) entry which is preliminary data.</text>
</comment>
<dbReference type="Gene3D" id="3.40.50.12780">
    <property type="entry name" value="N-terminal domain of ligase-like"/>
    <property type="match status" value="1"/>
</dbReference>
<dbReference type="InterPro" id="IPR042099">
    <property type="entry name" value="ANL_N_sf"/>
</dbReference>
<dbReference type="InterPro" id="IPR045851">
    <property type="entry name" value="AMP-bd_C_sf"/>
</dbReference>
<evidence type="ECO:0000256" key="2">
    <source>
        <dbReference type="ARBA" id="ARBA00022553"/>
    </source>
</evidence>
<gene>
    <name evidence="4" type="ORF">JHL18_11800</name>
</gene>
<sequence>MNYVYEWIKREAERDGKKIAVKCENISLTYELLLNKIQNCAVFLGEQGVGKNEIVLLYMDNSIDAIVMIYSILSIGAVYMPINTEIPFKKVCNISNWESVKMVLLDSQTACYKEHFPKTTHVINIADTESVTNVQFPELSDSDSACCIMTSGSTGEPKGIILQYTGILNHLEYTRAILDVERGSTLCLSFNIGFVASIWQILLPISTGSMLILYKQSLIKSVYQFLKRVNEDKVLYVSLTPSFLNLYLDMIKYNNYKKVEFEALKAIILTGEALQPAVANKFYEEYSLQLINAYGMSECSNSILYYLVPCHSNHEVIYLGAPINNVKFEVETVCENESDSKASGEMCVSGICLAKECLELGQRKKRVFNEKGYFRTGDLVIKHENGIQYMGRNDNLVKVNGKRFQLEEVEKQLNQCPGIKRSAVIQIEMGSEKKALIGFFEADEKISIKSVMLELRRKLPIYMIPAKLLHVEKVPSNANGKLSRGYFKKHYSDFLGSEESRNRISDSSVHGRIVKIVEDIVGMPVAQEEVKAGLEDLGIRSLNFIEIVVLIQEEFSIKFDDDFFSMEKFSTLMDLEEYVETKIFIESE</sequence>
<proteinExistence type="predicted"/>
<dbReference type="PROSITE" id="PS50075">
    <property type="entry name" value="CARRIER"/>
    <property type="match status" value="1"/>
</dbReference>
<dbReference type="PANTHER" id="PTHR44845">
    <property type="entry name" value="CARRIER DOMAIN-CONTAINING PROTEIN"/>
    <property type="match status" value="1"/>
</dbReference>
<protein>
    <submittedName>
        <fullName evidence="4">Non-ribosomal peptide synthetase</fullName>
    </submittedName>
</protein>
<evidence type="ECO:0000313" key="4">
    <source>
        <dbReference type="EMBL" id="MBK1811310.1"/>
    </source>
</evidence>
<evidence type="ECO:0000256" key="1">
    <source>
        <dbReference type="ARBA" id="ARBA00022450"/>
    </source>
</evidence>
<dbReference type="PANTHER" id="PTHR44845:SF6">
    <property type="entry name" value="BETA-ALANINE-ACTIVATING ENZYME"/>
    <property type="match status" value="1"/>
</dbReference>
<dbReference type="Gene3D" id="1.10.1200.10">
    <property type="entry name" value="ACP-like"/>
    <property type="match status" value="1"/>
</dbReference>
<dbReference type="SUPFAM" id="SSF56801">
    <property type="entry name" value="Acetyl-CoA synthetase-like"/>
    <property type="match status" value="1"/>
</dbReference>
<evidence type="ECO:0000259" key="3">
    <source>
        <dbReference type="PROSITE" id="PS50075"/>
    </source>
</evidence>
<feature type="domain" description="Carrier" evidence="3">
    <location>
        <begin position="504"/>
        <end position="583"/>
    </location>
</feature>
<dbReference type="Pfam" id="PF00501">
    <property type="entry name" value="AMP-binding"/>
    <property type="match status" value="1"/>
</dbReference>